<dbReference type="InterPro" id="IPR011437">
    <property type="entry name" value="DUF1540"/>
</dbReference>
<dbReference type="Pfam" id="PF07561">
    <property type="entry name" value="DUF1540"/>
    <property type="match status" value="1"/>
</dbReference>
<name>A0A173SW50_9FIRM</name>
<dbReference type="OrthoDB" id="1756089at2"/>
<sequence length="53" mass="6043">MHDKNPGVKCTVSSCKFNNNQKHFCQLNQITVGTHEKNPVQCECTDCQSFELK</sequence>
<dbReference type="GeneID" id="60057552"/>
<reference evidence="1 2" key="1">
    <citation type="journal article" date="2019" name="Nat. Med.">
        <title>A library of human gut bacterial isolates paired with longitudinal multiomics data enables mechanistic microbiome research.</title>
        <authorList>
            <person name="Poyet M."/>
            <person name="Groussin M."/>
            <person name="Gibbons S.M."/>
            <person name="Avila-Pacheco J."/>
            <person name="Jiang X."/>
            <person name="Kearney S.M."/>
            <person name="Perrotta A.R."/>
            <person name="Berdy B."/>
            <person name="Zhao S."/>
            <person name="Lieberman T.D."/>
            <person name="Swanson P.K."/>
            <person name="Smith M."/>
            <person name="Roesemann S."/>
            <person name="Alexander J.E."/>
            <person name="Rich S.A."/>
            <person name="Livny J."/>
            <person name="Vlamakis H."/>
            <person name="Clish C."/>
            <person name="Bullock K."/>
            <person name="Deik A."/>
            <person name="Scott J."/>
            <person name="Pierce K.A."/>
            <person name="Xavier R.J."/>
            <person name="Alm E.J."/>
        </authorList>
    </citation>
    <scope>NUCLEOTIDE SEQUENCE [LARGE SCALE GENOMIC DNA]</scope>
    <source>
        <strain evidence="1 2">BIOML-A198</strain>
    </source>
</reference>
<organism evidence="1 2">
    <name type="scientific">Turicibacter sanguinis</name>
    <dbReference type="NCBI Taxonomy" id="154288"/>
    <lineage>
        <taxon>Bacteria</taxon>
        <taxon>Bacillati</taxon>
        <taxon>Bacillota</taxon>
        <taxon>Erysipelotrichia</taxon>
        <taxon>Erysipelotrichales</taxon>
        <taxon>Turicibacteraceae</taxon>
        <taxon>Turicibacter</taxon>
    </lineage>
</organism>
<dbReference type="Proteomes" id="UP000487649">
    <property type="component" value="Unassembled WGS sequence"/>
</dbReference>
<comment type="caution">
    <text evidence="1">The sequence shown here is derived from an EMBL/GenBank/DDBJ whole genome shotgun (WGS) entry which is preliminary data.</text>
</comment>
<evidence type="ECO:0000313" key="1">
    <source>
        <dbReference type="EMBL" id="MTK21769.1"/>
    </source>
</evidence>
<gene>
    <name evidence="1" type="ORF">GMA92_10095</name>
</gene>
<evidence type="ECO:0000313" key="2">
    <source>
        <dbReference type="Proteomes" id="UP000487649"/>
    </source>
</evidence>
<accession>A0A173SW50</accession>
<dbReference type="EMBL" id="WMQE01000022">
    <property type="protein sequence ID" value="MTK21769.1"/>
    <property type="molecule type" value="Genomic_DNA"/>
</dbReference>
<proteinExistence type="predicted"/>
<dbReference type="RefSeq" id="WP_006783438.1">
    <property type="nucleotide sequence ID" value="NZ_CABJBH010000012.1"/>
</dbReference>
<protein>
    <submittedName>
        <fullName evidence="1">DUF1540 domain-containing protein</fullName>
    </submittedName>
</protein>
<dbReference type="AlphaFoldDB" id="A0A173SW50"/>